<dbReference type="Gene3D" id="3.40.50.1820">
    <property type="entry name" value="alpha/beta hydrolase"/>
    <property type="match status" value="1"/>
</dbReference>
<evidence type="ECO:0000259" key="1">
    <source>
        <dbReference type="Pfam" id="PF07859"/>
    </source>
</evidence>
<dbReference type="InterPro" id="IPR029058">
    <property type="entry name" value="AB_hydrolase_fold"/>
</dbReference>
<dbReference type="AlphaFoldDB" id="A0A9W4KIN1"/>
<dbReference type="GO" id="GO:0016787">
    <property type="term" value="F:hydrolase activity"/>
    <property type="evidence" value="ECO:0007669"/>
    <property type="project" value="InterPro"/>
</dbReference>
<dbReference type="Proteomes" id="UP001154252">
    <property type="component" value="Unassembled WGS sequence"/>
</dbReference>
<organism evidence="2 3">
    <name type="scientific">Penicillium egyptiacum</name>
    <dbReference type="NCBI Taxonomy" id="1303716"/>
    <lineage>
        <taxon>Eukaryota</taxon>
        <taxon>Fungi</taxon>
        <taxon>Dikarya</taxon>
        <taxon>Ascomycota</taxon>
        <taxon>Pezizomycotina</taxon>
        <taxon>Eurotiomycetes</taxon>
        <taxon>Eurotiomycetidae</taxon>
        <taxon>Eurotiales</taxon>
        <taxon>Aspergillaceae</taxon>
        <taxon>Penicillium</taxon>
    </lineage>
</organism>
<gene>
    <name evidence="2" type="ORF">PEGY_LOCUS8933</name>
</gene>
<dbReference type="OrthoDB" id="19653at2759"/>
<sequence length="344" mass="38649">MSNTRGPAPAYIMDALEPEMSRFDDFVILTTTYKTAHNHELTVDLIYPKSLNELSQQLRTPRPVLLRYHGGGLVGGSSLYPAFFNPWYLELAKGNSAIIVSPNYRLLPESSVMEILEDVEDHWKWIHQALPAFLEQQTQGIFQADLSRIMCVGDSAGGYLSLQMGLNHPSEIRAVNAVYPVVDPKSAHFCNGQERPVLNMPTFPRDCLERHMEEVKRQEALTQKPVIVSSGAGNERVELMFSLCQHGRLGSFFPDNTIAPYPLKKLDQGARFPRGGVLVLHGKDDTVVPVDESYGLANKLAEIDPELNFKLIVRDGDHGFDHSAKLRDEWLWNAVQGILKAWLE</sequence>
<dbReference type="InterPro" id="IPR050466">
    <property type="entry name" value="Carboxylest/Gibb_receptor"/>
</dbReference>
<protein>
    <recommendedName>
        <fullName evidence="1">Alpha/beta hydrolase fold-3 domain-containing protein</fullName>
    </recommendedName>
</protein>
<dbReference type="PRINTS" id="PR00111">
    <property type="entry name" value="ABHYDROLASE"/>
</dbReference>
<reference evidence="2" key="1">
    <citation type="submission" date="2021-07" db="EMBL/GenBank/DDBJ databases">
        <authorList>
            <person name="Branca A.L. A."/>
        </authorList>
    </citation>
    <scope>NUCLEOTIDE SEQUENCE</scope>
</reference>
<comment type="caution">
    <text evidence="2">The sequence shown here is derived from an EMBL/GenBank/DDBJ whole genome shotgun (WGS) entry which is preliminary data.</text>
</comment>
<dbReference type="Pfam" id="PF07859">
    <property type="entry name" value="Abhydrolase_3"/>
    <property type="match status" value="1"/>
</dbReference>
<dbReference type="SUPFAM" id="SSF53474">
    <property type="entry name" value="alpha/beta-Hydrolases"/>
    <property type="match status" value="1"/>
</dbReference>
<dbReference type="EMBL" id="CAJVRC010000892">
    <property type="protein sequence ID" value="CAG8907852.1"/>
    <property type="molecule type" value="Genomic_DNA"/>
</dbReference>
<dbReference type="PANTHER" id="PTHR23024:SF339">
    <property type="entry name" value="ALPHA_BETA HYDROLASE FOLD-3 DOMAIN-CONTAINING PROTEIN"/>
    <property type="match status" value="1"/>
</dbReference>
<evidence type="ECO:0000313" key="3">
    <source>
        <dbReference type="Proteomes" id="UP001154252"/>
    </source>
</evidence>
<name>A0A9W4KIN1_9EURO</name>
<feature type="domain" description="Alpha/beta hydrolase fold-3" evidence="1">
    <location>
        <begin position="66"/>
        <end position="199"/>
    </location>
</feature>
<dbReference type="GO" id="GO:0072330">
    <property type="term" value="P:monocarboxylic acid biosynthetic process"/>
    <property type="evidence" value="ECO:0007669"/>
    <property type="project" value="UniProtKB-ARBA"/>
</dbReference>
<accession>A0A9W4KIN1</accession>
<dbReference type="InterPro" id="IPR000073">
    <property type="entry name" value="AB_hydrolase_1"/>
</dbReference>
<dbReference type="PANTHER" id="PTHR23024">
    <property type="entry name" value="ARYLACETAMIDE DEACETYLASE"/>
    <property type="match status" value="1"/>
</dbReference>
<dbReference type="InterPro" id="IPR013094">
    <property type="entry name" value="AB_hydrolase_3"/>
</dbReference>
<proteinExistence type="predicted"/>
<dbReference type="GO" id="GO:0017000">
    <property type="term" value="P:antibiotic biosynthetic process"/>
    <property type="evidence" value="ECO:0007669"/>
    <property type="project" value="UniProtKB-ARBA"/>
</dbReference>
<keyword evidence="3" id="KW-1185">Reference proteome</keyword>
<evidence type="ECO:0000313" key="2">
    <source>
        <dbReference type="EMBL" id="CAG8907852.1"/>
    </source>
</evidence>